<accession>A0AAD9H926</accession>
<dbReference type="InterPro" id="IPR036188">
    <property type="entry name" value="FAD/NAD-bd_sf"/>
</dbReference>
<dbReference type="PANTHER" id="PTHR47356:SF2">
    <property type="entry name" value="FAD-BINDING DOMAIN-CONTAINING PROTEIN-RELATED"/>
    <property type="match status" value="1"/>
</dbReference>
<dbReference type="GO" id="GO:0071949">
    <property type="term" value="F:FAD binding"/>
    <property type="evidence" value="ECO:0007669"/>
    <property type="project" value="InterPro"/>
</dbReference>
<dbReference type="PRINTS" id="PR00420">
    <property type="entry name" value="RNGMNOXGNASE"/>
</dbReference>
<comment type="cofactor">
    <cofactor evidence="1">
        <name>FAD</name>
        <dbReference type="ChEBI" id="CHEBI:57692"/>
    </cofactor>
</comment>
<keyword evidence="6" id="KW-0503">Monooxygenase</keyword>
<evidence type="ECO:0000256" key="6">
    <source>
        <dbReference type="ARBA" id="ARBA00023033"/>
    </source>
</evidence>
<dbReference type="EMBL" id="MU842993">
    <property type="protein sequence ID" value="KAK2023617.1"/>
    <property type="molecule type" value="Genomic_DNA"/>
</dbReference>
<dbReference type="AlphaFoldDB" id="A0AAD9H926"/>
<evidence type="ECO:0000313" key="9">
    <source>
        <dbReference type="Proteomes" id="UP001232148"/>
    </source>
</evidence>
<protein>
    <submittedName>
        <fullName evidence="8">FAD/NAD(P)-binding domain-containing protein</fullName>
    </submittedName>
</protein>
<comment type="similarity">
    <text evidence="2">Belongs to the paxM FAD-dependent monooxygenase family.</text>
</comment>
<dbReference type="SUPFAM" id="SSF51905">
    <property type="entry name" value="FAD/NAD(P)-binding domain"/>
    <property type="match status" value="1"/>
</dbReference>
<dbReference type="Gene3D" id="3.50.50.60">
    <property type="entry name" value="FAD/NAD(P)-binding domain"/>
    <property type="match status" value="1"/>
</dbReference>
<evidence type="ECO:0000256" key="1">
    <source>
        <dbReference type="ARBA" id="ARBA00001974"/>
    </source>
</evidence>
<sequence length="494" mass="55018">MDIRKPFKVVVAGGGGAGLTLANMLQEFDIDFVVLEAHGEIAPPVGASIGLFPNGLRILDQIGCYEPIQAMKQESLHRAHFRDKSGKMIDQAARFSNAPEPHSILYDEVEDKSRVLPKRKVSRIEHDARGVRVTTLDGETFDGSIMVGADGIYSSTRKGMNGMAQELRSCPFQPGQEDEIPCYYNRSFDIAQNVDGWARQDQSFIFGDGNSALVSSGPENRVYWFMFVRLPELKRGGSIPEYTKEDEEAFAEEYAKVAVTETLKFDDIYKKKPRSTLTPLHEMVYRTWFYRRVVLLGDSAHKAQPHRRPDGAIESASELINALIEARDAHHSLECLYEDGLTRVFARMQSARFERARFLVKNSNGLQALMASENTLKTALARPLISFTPAVNVFLPNASNSLLGNSRINRLPVPFRPRAIPFEDERPAVPVKPATSDTIRRIYAGTILILSILAAVTTPAWPAPGGINSLWQHVAPVLMYTIEGHYASNQSPIL</sequence>
<dbReference type="Proteomes" id="UP001232148">
    <property type="component" value="Unassembled WGS sequence"/>
</dbReference>
<feature type="domain" description="FAD-binding" evidence="7">
    <location>
        <begin position="8"/>
        <end position="305"/>
    </location>
</feature>
<evidence type="ECO:0000256" key="3">
    <source>
        <dbReference type="ARBA" id="ARBA00022630"/>
    </source>
</evidence>
<gene>
    <name evidence="8" type="ORF">LX32DRAFT_656825</name>
</gene>
<keyword evidence="3" id="KW-0285">Flavoprotein</keyword>
<evidence type="ECO:0000256" key="2">
    <source>
        <dbReference type="ARBA" id="ARBA00007992"/>
    </source>
</evidence>
<comment type="caution">
    <text evidence="8">The sequence shown here is derived from an EMBL/GenBank/DDBJ whole genome shotgun (WGS) entry which is preliminary data.</text>
</comment>
<dbReference type="PANTHER" id="PTHR47356">
    <property type="entry name" value="FAD-DEPENDENT MONOOXYGENASE ASQG-RELATED"/>
    <property type="match status" value="1"/>
</dbReference>
<keyword evidence="9" id="KW-1185">Reference proteome</keyword>
<evidence type="ECO:0000256" key="4">
    <source>
        <dbReference type="ARBA" id="ARBA00022827"/>
    </source>
</evidence>
<reference evidence="8" key="1">
    <citation type="submission" date="2021-06" db="EMBL/GenBank/DDBJ databases">
        <title>Comparative genomics, transcriptomics and evolutionary studies reveal genomic signatures of adaptation to plant cell wall in hemibiotrophic fungi.</title>
        <authorList>
            <consortium name="DOE Joint Genome Institute"/>
            <person name="Baroncelli R."/>
            <person name="Diaz J.F."/>
            <person name="Benocci T."/>
            <person name="Peng M."/>
            <person name="Battaglia E."/>
            <person name="Haridas S."/>
            <person name="Andreopoulos W."/>
            <person name="Labutti K."/>
            <person name="Pangilinan J."/>
            <person name="Floch G.L."/>
            <person name="Makela M.R."/>
            <person name="Henrissat B."/>
            <person name="Grigoriev I.V."/>
            <person name="Crouch J.A."/>
            <person name="De Vries R.P."/>
            <person name="Sukno S.A."/>
            <person name="Thon M.R."/>
        </authorList>
    </citation>
    <scope>NUCLEOTIDE SEQUENCE</scope>
    <source>
        <strain evidence="8">MAFF235873</strain>
    </source>
</reference>
<dbReference type="InterPro" id="IPR002938">
    <property type="entry name" value="FAD-bd"/>
</dbReference>
<name>A0AAD9H926_9PEZI</name>
<keyword evidence="4" id="KW-0274">FAD</keyword>
<keyword evidence="5" id="KW-0560">Oxidoreductase</keyword>
<organism evidence="8 9">
    <name type="scientific">Colletotrichum zoysiae</name>
    <dbReference type="NCBI Taxonomy" id="1216348"/>
    <lineage>
        <taxon>Eukaryota</taxon>
        <taxon>Fungi</taxon>
        <taxon>Dikarya</taxon>
        <taxon>Ascomycota</taxon>
        <taxon>Pezizomycotina</taxon>
        <taxon>Sordariomycetes</taxon>
        <taxon>Hypocreomycetidae</taxon>
        <taxon>Glomerellales</taxon>
        <taxon>Glomerellaceae</taxon>
        <taxon>Colletotrichum</taxon>
        <taxon>Colletotrichum graminicola species complex</taxon>
    </lineage>
</organism>
<dbReference type="GO" id="GO:0004497">
    <property type="term" value="F:monooxygenase activity"/>
    <property type="evidence" value="ECO:0007669"/>
    <property type="project" value="UniProtKB-KW"/>
</dbReference>
<evidence type="ECO:0000313" key="8">
    <source>
        <dbReference type="EMBL" id="KAK2023617.1"/>
    </source>
</evidence>
<dbReference type="Pfam" id="PF01494">
    <property type="entry name" value="FAD_binding_3"/>
    <property type="match status" value="1"/>
</dbReference>
<evidence type="ECO:0000256" key="5">
    <source>
        <dbReference type="ARBA" id="ARBA00023002"/>
    </source>
</evidence>
<evidence type="ECO:0000259" key="7">
    <source>
        <dbReference type="Pfam" id="PF01494"/>
    </source>
</evidence>
<dbReference type="InterPro" id="IPR050562">
    <property type="entry name" value="FAD_mOase_fung"/>
</dbReference>
<proteinExistence type="inferred from homology"/>